<dbReference type="AlphaFoldDB" id="A0A0F9S983"/>
<accession>A0A0F9S983</accession>
<reference evidence="1" key="1">
    <citation type="journal article" date="2015" name="Nature">
        <title>Complex archaea that bridge the gap between prokaryotes and eukaryotes.</title>
        <authorList>
            <person name="Spang A."/>
            <person name="Saw J.H."/>
            <person name="Jorgensen S.L."/>
            <person name="Zaremba-Niedzwiedzka K."/>
            <person name="Martijn J."/>
            <person name="Lind A.E."/>
            <person name="van Eijk R."/>
            <person name="Schleper C."/>
            <person name="Guy L."/>
            <person name="Ettema T.J."/>
        </authorList>
    </citation>
    <scope>NUCLEOTIDE SEQUENCE</scope>
</reference>
<dbReference type="EMBL" id="LAZR01000748">
    <property type="protein sequence ID" value="KKN58797.1"/>
    <property type="molecule type" value="Genomic_DNA"/>
</dbReference>
<organism evidence="1">
    <name type="scientific">marine sediment metagenome</name>
    <dbReference type="NCBI Taxonomy" id="412755"/>
    <lineage>
        <taxon>unclassified sequences</taxon>
        <taxon>metagenomes</taxon>
        <taxon>ecological metagenomes</taxon>
    </lineage>
</organism>
<gene>
    <name evidence="1" type="ORF">LCGC14_0548920</name>
</gene>
<proteinExistence type="predicted"/>
<name>A0A0F9S983_9ZZZZ</name>
<comment type="caution">
    <text evidence="1">The sequence shown here is derived from an EMBL/GenBank/DDBJ whole genome shotgun (WGS) entry which is preliminary data.</text>
</comment>
<protein>
    <submittedName>
        <fullName evidence="1">Uncharacterized protein</fullName>
    </submittedName>
</protein>
<evidence type="ECO:0000313" key="1">
    <source>
        <dbReference type="EMBL" id="KKN58797.1"/>
    </source>
</evidence>
<sequence>MSRDYEKHYRELSDKLNRDREKDMQALSKWYLSTKSLDLTSEEHLELMELLGFERII</sequence>